<name>A0ACC2XHR9_9TREE</name>
<protein>
    <submittedName>
        <fullName evidence="1">Uncharacterized protein</fullName>
    </submittedName>
</protein>
<dbReference type="EMBL" id="JASBWU010000004">
    <property type="protein sequence ID" value="KAJ9122591.1"/>
    <property type="molecule type" value="Genomic_DNA"/>
</dbReference>
<evidence type="ECO:0000313" key="2">
    <source>
        <dbReference type="Proteomes" id="UP001243375"/>
    </source>
</evidence>
<reference evidence="1" key="1">
    <citation type="submission" date="2023-04" db="EMBL/GenBank/DDBJ databases">
        <title>Draft Genome sequencing of Naganishia species isolated from polar environments using Oxford Nanopore Technology.</title>
        <authorList>
            <person name="Leo P."/>
            <person name="Venkateswaran K."/>
        </authorList>
    </citation>
    <scope>NUCLEOTIDE SEQUENCE</scope>
    <source>
        <strain evidence="1">MNA-CCFEE 5425</strain>
    </source>
</reference>
<sequence>MVTNNKGIYFESALQELRKSDFMQVTPFEKAPHTLRLYKSPFLTGTQPGTRGVTGFLSDVVGQTPSEKKGVRGDSATGDDEAAQPGGTTPNPSNERPVKKARTDEKSPMPDAATPQGHDASKSGLSPPAIVASPTAAPQTVDPAPTSHIQGFSAGSVPRELPGATPTAGYSSLLHNRVPPTQPAPFGGPHQIGEWMLNYQNDRCY</sequence>
<keyword evidence="2" id="KW-1185">Reference proteome</keyword>
<comment type="caution">
    <text evidence="1">The sequence shown here is derived from an EMBL/GenBank/DDBJ whole genome shotgun (WGS) entry which is preliminary data.</text>
</comment>
<accession>A0ACC2XHR9</accession>
<organism evidence="1 2">
    <name type="scientific">Naganishia vaughanmartiniae</name>
    <dbReference type="NCBI Taxonomy" id="1424756"/>
    <lineage>
        <taxon>Eukaryota</taxon>
        <taxon>Fungi</taxon>
        <taxon>Dikarya</taxon>
        <taxon>Basidiomycota</taxon>
        <taxon>Agaricomycotina</taxon>
        <taxon>Tremellomycetes</taxon>
        <taxon>Filobasidiales</taxon>
        <taxon>Filobasidiaceae</taxon>
        <taxon>Naganishia</taxon>
    </lineage>
</organism>
<proteinExistence type="predicted"/>
<gene>
    <name evidence="1" type="ORF">QFC22_002020</name>
</gene>
<dbReference type="Proteomes" id="UP001243375">
    <property type="component" value="Unassembled WGS sequence"/>
</dbReference>
<evidence type="ECO:0000313" key="1">
    <source>
        <dbReference type="EMBL" id="KAJ9122591.1"/>
    </source>
</evidence>